<feature type="domain" description="Carboxylesterase type B" evidence="1">
    <location>
        <begin position="13"/>
        <end position="455"/>
    </location>
</feature>
<name>A0A9X0CBY4_9EURO</name>
<evidence type="ECO:0000313" key="2">
    <source>
        <dbReference type="EMBL" id="KAJ5520859.1"/>
    </source>
</evidence>
<reference evidence="2" key="2">
    <citation type="journal article" date="2023" name="IMA Fungus">
        <title>Comparative genomic study of the Penicillium genus elucidates a diverse pangenome and 15 lateral gene transfer events.</title>
        <authorList>
            <person name="Petersen C."/>
            <person name="Sorensen T."/>
            <person name="Nielsen M.R."/>
            <person name="Sondergaard T.E."/>
            <person name="Sorensen J.L."/>
            <person name="Fitzpatrick D.A."/>
            <person name="Frisvad J.C."/>
            <person name="Nielsen K.L."/>
        </authorList>
    </citation>
    <scope>NUCLEOTIDE SEQUENCE</scope>
    <source>
        <strain evidence="2">IBT 29495</strain>
    </source>
</reference>
<gene>
    <name evidence="2" type="ORF">N7463_001312</name>
</gene>
<dbReference type="Pfam" id="PF00135">
    <property type="entry name" value="COesterase"/>
    <property type="match status" value="1"/>
</dbReference>
<organism evidence="2 3">
    <name type="scientific">Penicillium fimorum</name>
    <dbReference type="NCBI Taxonomy" id="1882269"/>
    <lineage>
        <taxon>Eukaryota</taxon>
        <taxon>Fungi</taxon>
        <taxon>Dikarya</taxon>
        <taxon>Ascomycota</taxon>
        <taxon>Pezizomycotina</taxon>
        <taxon>Eurotiomycetes</taxon>
        <taxon>Eurotiomycetidae</taxon>
        <taxon>Eurotiales</taxon>
        <taxon>Aspergillaceae</taxon>
        <taxon>Penicillium</taxon>
    </lineage>
</organism>
<dbReference type="GO" id="GO:0072330">
    <property type="term" value="P:monocarboxylic acid biosynthetic process"/>
    <property type="evidence" value="ECO:0007669"/>
    <property type="project" value="UniProtKB-ARBA"/>
</dbReference>
<evidence type="ECO:0000313" key="3">
    <source>
        <dbReference type="Proteomes" id="UP001149954"/>
    </source>
</evidence>
<accession>A0A9X0CBY4</accession>
<dbReference type="Proteomes" id="UP001149954">
    <property type="component" value="Unassembled WGS sequence"/>
</dbReference>
<dbReference type="PANTHER" id="PTHR43142:SF11">
    <property type="entry name" value="CARBOXYLIC ESTER HYDROLASE"/>
    <property type="match status" value="1"/>
</dbReference>
<dbReference type="EMBL" id="JAPWDS010000001">
    <property type="protein sequence ID" value="KAJ5520859.1"/>
    <property type="molecule type" value="Genomic_DNA"/>
</dbReference>
<proteinExistence type="predicted"/>
<dbReference type="InterPro" id="IPR002018">
    <property type="entry name" value="CarbesteraseB"/>
</dbReference>
<reference evidence="2" key="1">
    <citation type="submission" date="2022-12" db="EMBL/GenBank/DDBJ databases">
        <authorList>
            <person name="Petersen C."/>
        </authorList>
    </citation>
    <scope>NUCLEOTIDE SEQUENCE</scope>
    <source>
        <strain evidence="2">IBT 29495</strain>
    </source>
</reference>
<sequence length="550" mass="60554">MMSASDEIIHHPIIGPIRGTKNSLGVVQFLGVQYATLEDRFARGVLKEYYPKEGDTLDATQLGPISLSPLDGCELEHKLIQKDLPHPAYTQSDTECLTLNIATPVVKHPQELPVLVLIHGGGYVTGSSSYPHYDLSRITKQSVEIGMPLIAVGVNYRLGAPGFLFSSAMKEAGYKPNNGLDDQRLAFRWIRRYLAGFGADSKRVTCIGESAGGASAFFHLHSAEPLFDQLVSMSGTTLLRPRLPQFLQKAFRKVVEGLGVQSTSSEEQIRTLLDISMDQLREHASPRLSLGPMVDGDIIPRTTTYQELSEGKPERLFPGIAHCNRIIIGDCQSDSLVFANQFATRTDILPKTLGRYLSVTLDPVDSTLAPAILAAYRIDPSIISNTPESLERVLDLGNDIAFAEPARAFTRAWAGSSIADTEAMLYHFDCPNPWEGPGKGRALHIQDIAYLLLNFREYLSPGQQQSANRLANDIIAFSNGKSPWAAYQNHSAEKAMVYYSPVVGDKDCSTFGSNVAPEYTGRRRILQQVVRVELLDKVLDAWQMFMAGPL</sequence>
<evidence type="ECO:0000259" key="1">
    <source>
        <dbReference type="Pfam" id="PF00135"/>
    </source>
</evidence>
<keyword evidence="3" id="KW-1185">Reference proteome</keyword>
<dbReference type="Gene3D" id="3.40.50.1820">
    <property type="entry name" value="alpha/beta hydrolase"/>
    <property type="match status" value="1"/>
</dbReference>
<dbReference type="GO" id="GO:0017000">
    <property type="term" value="P:antibiotic biosynthetic process"/>
    <property type="evidence" value="ECO:0007669"/>
    <property type="project" value="UniProtKB-ARBA"/>
</dbReference>
<dbReference type="AlphaFoldDB" id="A0A9X0CBY4"/>
<dbReference type="PANTHER" id="PTHR43142">
    <property type="entry name" value="CARBOXYLIC ESTER HYDROLASE"/>
    <property type="match status" value="1"/>
</dbReference>
<protein>
    <recommendedName>
        <fullName evidence="1">Carboxylesterase type B domain-containing protein</fullName>
    </recommendedName>
</protein>
<dbReference type="OrthoDB" id="3200163at2759"/>
<comment type="caution">
    <text evidence="2">The sequence shown here is derived from an EMBL/GenBank/DDBJ whole genome shotgun (WGS) entry which is preliminary data.</text>
</comment>
<dbReference type="SUPFAM" id="SSF53474">
    <property type="entry name" value="alpha/beta-Hydrolases"/>
    <property type="match status" value="1"/>
</dbReference>
<dbReference type="InterPro" id="IPR029058">
    <property type="entry name" value="AB_hydrolase_fold"/>
</dbReference>